<reference evidence="1" key="1">
    <citation type="submission" date="2018-02" db="EMBL/GenBank/DDBJ databases">
        <title>Rhizophora mucronata_Transcriptome.</title>
        <authorList>
            <person name="Meera S.P."/>
            <person name="Sreeshan A."/>
            <person name="Augustine A."/>
        </authorList>
    </citation>
    <scope>NUCLEOTIDE SEQUENCE</scope>
    <source>
        <tissue evidence="1">Leaf</tissue>
    </source>
</reference>
<protein>
    <submittedName>
        <fullName evidence="1">Uncharacterized protein</fullName>
    </submittedName>
</protein>
<organism evidence="1">
    <name type="scientific">Rhizophora mucronata</name>
    <name type="common">Asiatic mangrove</name>
    <dbReference type="NCBI Taxonomy" id="61149"/>
    <lineage>
        <taxon>Eukaryota</taxon>
        <taxon>Viridiplantae</taxon>
        <taxon>Streptophyta</taxon>
        <taxon>Embryophyta</taxon>
        <taxon>Tracheophyta</taxon>
        <taxon>Spermatophyta</taxon>
        <taxon>Magnoliopsida</taxon>
        <taxon>eudicotyledons</taxon>
        <taxon>Gunneridae</taxon>
        <taxon>Pentapetalae</taxon>
        <taxon>rosids</taxon>
        <taxon>fabids</taxon>
        <taxon>Malpighiales</taxon>
        <taxon>Rhizophoraceae</taxon>
        <taxon>Rhizophora</taxon>
    </lineage>
</organism>
<name>A0A2P2IUT0_RHIMU</name>
<evidence type="ECO:0000313" key="1">
    <source>
        <dbReference type="EMBL" id="MBW84968.1"/>
    </source>
</evidence>
<accession>A0A2P2IUT0</accession>
<dbReference type="AlphaFoldDB" id="A0A2P2IUT0"/>
<sequence length="29" mass="3209">MGYINVKPCLHCLPFFGTNLACIINNALQ</sequence>
<dbReference type="EMBL" id="GGEC01004485">
    <property type="protein sequence ID" value="MBW84968.1"/>
    <property type="molecule type" value="Transcribed_RNA"/>
</dbReference>
<proteinExistence type="predicted"/>